<feature type="compositionally biased region" description="Acidic residues" evidence="1">
    <location>
        <begin position="361"/>
        <end position="377"/>
    </location>
</feature>
<proteinExistence type="predicted"/>
<dbReference type="RefSeq" id="XP_066692488.1">
    <property type="nucleotide sequence ID" value="XM_066851399.1"/>
</dbReference>
<evidence type="ECO:0000256" key="1">
    <source>
        <dbReference type="SAM" id="MobiDB-lite"/>
    </source>
</evidence>
<keyword evidence="3" id="KW-1185">Reference proteome</keyword>
<name>A0ABR1PRU0_9PEZI</name>
<dbReference type="GeneID" id="92084461"/>
<sequence>MDPITRNIAGIQDAVNTLGRDVERLRSDVQLAQLSAPLSSVPSSPPTPPVDQQARTTPSELQNRLRRYQYIMDRTRSLPKNQFLDFVAEEMQRIWQETDPRAAKHRNLPRSMKTDRLRTQAALAVKEVWVKQGMWQPSFEGLIHKRYLNVGVWRHEEPSPLVDEDGVDLKKWPNTYAKLCCHRDNSRPCHQFRYQVEKARDRLLEQWQQSVISRNEEMDNEDYPAVTTPSSRLPPPQIDTQAYQAVRKAWTKRRIWDTEWGVLPGQSWRHERPLEDFLTPQEAKWLSEIKTTCVEPGFDGPHRLVHRVESEKEILETFERRRGGVFQVRDGVVDPQRGLKRGRESFLPELMAAHLSGSSESGDDENLSDDSISDDNGDDKPPEKKKRVVEVPDETVGVSSGGGASSSVDQSSSGRRRAYKSPFVVDDDESDS</sequence>
<feature type="region of interest" description="Disordered" evidence="1">
    <location>
        <begin position="217"/>
        <end position="237"/>
    </location>
</feature>
<reference evidence="2 3" key="1">
    <citation type="submission" date="2023-01" db="EMBL/GenBank/DDBJ databases">
        <title>Analysis of 21 Apiospora genomes using comparative genomics revels a genus with tremendous synthesis potential of carbohydrate active enzymes and secondary metabolites.</title>
        <authorList>
            <person name="Sorensen T."/>
        </authorList>
    </citation>
    <scope>NUCLEOTIDE SEQUENCE [LARGE SCALE GENOMIC DNA]</scope>
    <source>
        <strain evidence="2 3">CBS 24483</strain>
    </source>
</reference>
<feature type="region of interest" description="Disordered" evidence="1">
    <location>
        <begin position="36"/>
        <end position="59"/>
    </location>
</feature>
<evidence type="ECO:0000313" key="2">
    <source>
        <dbReference type="EMBL" id="KAK7936739.1"/>
    </source>
</evidence>
<accession>A0ABR1PRU0</accession>
<comment type="caution">
    <text evidence="2">The sequence shown here is derived from an EMBL/GenBank/DDBJ whole genome shotgun (WGS) entry which is preliminary data.</text>
</comment>
<organism evidence="2 3">
    <name type="scientific">Apiospora aurea</name>
    <dbReference type="NCBI Taxonomy" id="335848"/>
    <lineage>
        <taxon>Eukaryota</taxon>
        <taxon>Fungi</taxon>
        <taxon>Dikarya</taxon>
        <taxon>Ascomycota</taxon>
        <taxon>Pezizomycotina</taxon>
        <taxon>Sordariomycetes</taxon>
        <taxon>Xylariomycetidae</taxon>
        <taxon>Amphisphaeriales</taxon>
        <taxon>Apiosporaceae</taxon>
        <taxon>Apiospora</taxon>
    </lineage>
</organism>
<feature type="region of interest" description="Disordered" evidence="1">
    <location>
        <begin position="356"/>
        <end position="432"/>
    </location>
</feature>
<gene>
    <name evidence="2" type="ORF">PG986_015177</name>
</gene>
<dbReference type="Proteomes" id="UP001391051">
    <property type="component" value="Unassembled WGS sequence"/>
</dbReference>
<protein>
    <submittedName>
        <fullName evidence="2">Uncharacterized protein</fullName>
    </submittedName>
</protein>
<evidence type="ECO:0000313" key="3">
    <source>
        <dbReference type="Proteomes" id="UP001391051"/>
    </source>
</evidence>
<dbReference type="EMBL" id="JAQQWE010000011">
    <property type="protein sequence ID" value="KAK7936739.1"/>
    <property type="molecule type" value="Genomic_DNA"/>
</dbReference>